<proteinExistence type="predicted"/>
<dbReference type="EMBL" id="FOSG01000030">
    <property type="protein sequence ID" value="SFL86828.1"/>
    <property type="molecule type" value="Genomic_DNA"/>
</dbReference>
<keyword evidence="2" id="KW-1185">Reference proteome</keyword>
<dbReference type="AlphaFoldDB" id="A0A1I4L712"/>
<name>A0A1I4L712_9ACTN</name>
<reference evidence="2" key="1">
    <citation type="submission" date="2016-10" db="EMBL/GenBank/DDBJ databases">
        <authorList>
            <person name="Varghese N."/>
            <person name="Submissions S."/>
        </authorList>
    </citation>
    <scope>NUCLEOTIDE SEQUENCE [LARGE SCALE GENOMIC DNA]</scope>
    <source>
        <strain evidence="2">PL19</strain>
    </source>
</reference>
<dbReference type="Proteomes" id="UP000198928">
    <property type="component" value="Unassembled WGS sequence"/>
</dbReference>
<accession>A0A1I4L712</accession>
<gene>
    <name evidence="1" type="ORF">SAMN05192584_13021</name>
</gene>
<sequence>MRQRLFCVLMVVFWAAVVIPLAIAGDPYPR</sequence>
<organism evidence="1 2">
    <name type="scientific">Streptomyces pini</name>
    <dbReference type="NCBI Taxonomy" id="1520580"/>
    <lineage>
        <taxon>Bacteria</taxon>
        <taxon>Bacillati</taxon>
        <taxon>Actinomycetota</taxon>
        <taxon>Actinomycetes</taxon>
        <taxon>Kitasatosporales</taxon>
        <taxon>Streptomycetaceae</taxon>
        <taxon>Streptomyces</taxon>
    </lineage>
</organism>
<protein>
    <submittedName>
        <fullName evidence="1">Uncharacterized protein</fullName>
    </submittedName>
</protein>
<evidence type="ECO:0000313" key="1">
    <source>
        <dbReference type="EMBL" id="SFL86828.1"/>
    </source>
</evidence>
<evidence type="ECO:0000313" key="2">
    <source>
        <dbReference type="Proteomes" id="UP000198928"/>
    </source>
</evidence>